<feature type="compositionally biased region" description="Polar residues" evidence="1">
    <location>
        <begin position="1138"/>
        <end position="1150"/>
    </location>
</feature>
<feature type="region of interest" description="Disordered" evidence="1">
    <location>
        <begin position="135"/>
        <end position="202"/>
    </location>
</feature>
<gene>
    <name evidence="2" type="ORF">EmuJ_000110600</name>
</gene>
<feature type="compositionally biased region" description="Polar residues" evidence="1">
    <location>
        <begin position="632"/>
        <end position="643"/>
    </location>
</feature>
<accession>A0A087VYD9</accession>
<feature type="compositionally biased region" description="Polar residues" evidence="1">
    <location>
        <begin position="738"/>
        <end position="772"/>
    </location>
</feature>
<reference evidence="2" key="1">
    <citation type="journal article" date="2013" name="Nature">
        <title>The genomes of four tapeworm species reveal adaptations to parasitism.</title>
        <authorList>
            <person name="Tsai I.J."/>
            <person name="Zarowiecki M."/>
            <person name="Holroyd N."/>
            <person name="Garciarrubio A."/>
            <person name="Sanchez-Flores A."/>
            <person name="Brooks K.L."/>
            <person name="Tracey A."/>
            <person name="Bobes R.J."/>
            <person name="Fragoso G."/>
            <person name="Sciutto E."/>
            <person name="Aslett M."/>
            <person name="Beasley H."/>
            <person name="Bennett H.M."/>
            <person name="Cai J."/>
            <person name="Camicia F."/>
            <person name="Clark R."/>
            <person name="Cucher M."/>
            <person name="De Silva N."/>
            <person name="Day T.A."/>
            <person name="Deplazes P."/>
            <person name="Estrada K."/>
            <person name="Fernandez C."/>
            <person name="Holland P.W."/>
            <person name="Hou J."/>
            <person name="Hu S."/>
            <person name="Huckvale T."/>
            <person name="Hung S.S."/>
            <person name="Kamenetzky L."/>
            <person name="Keane J.A."/>
            <person name="Kiss F."/>
            <person name="Koziol U."/>
            <person name="Lambert O."/>
            <person name="Liu K."/>
            <person name="Luo X."/>
            <person name="Luo Y."/>
            <person name="Macchiaroli N."/>
            <person name="Nichol S."/>
            <person name="Paps J."/>
            <person name="Parkinson J."/>
            <person name="Pouchkina-Stantcheva N."/>
            <person name="Riddiford N."/>
            <person name="Rosenzvit M."/>
            <person name="Salinas G."/>
            <person name="Wasmuth J.D."/>
            <person name="Zamanian M."/>
            <person name="Zheng Y."/>
            <person name="Cai X."/>
            <person name="Soberon X."/>
            <person name="Olson P.D."/>
            <person name="Laclette J.P."/>
            <person name="Brehm K."/>
            <person name="Berriman M."/>
            <person name="Garciarrubio A."/>
            <person name="Bobes R.J."/>
            <person name="Fragoso G."/>
            <person name="Sanchez-Flores A."/>
            <person name="Estrada K."/>
            <person name="Cevallos M.A."/>
            <person name="Morett E."/>
            <person name="Gonzalez V."/>
            <person name="Portillo T."/>
            <person name="Ochoa-Leyva A."/>
            <person name="Jose M.V."/>
            <person name="Sciutto E."/>
            <person name="Landa A."/>
            <person name="Jimenez L."/>
            <person name="Valdes V."/>
            <person name="Carrero J.C."/>
            <person name="Larralde C."/>
            <person name="Morales-Montor J."/>
            <person name="Limon-Lason J."/>
            <person name="Soberon X."/>
            <person name="Laclette J.P."/>
        </authorList>
    </citation>
    <scope>NUCLEOTIDE SEQUENCE [LARGE SCALE GENOMIC DNA]</scope>
</reference>
<feature type="region of interest" description="Disordered" evidence="1">
    <location>
        <begin position="679"/>
        <end position="778"/>
    </location>
</feature>
<feature type="region of interest" description="Disordered" evidence="1">
    <location>
        <begin position="916"/>
        <end position="963"/>
    </location>
</feature>
<proteinExistence type="predicted"/>
<feature type="region of interest" description="Disordered" evidence="1">
    <location>
        <begin position="1087"/>
        <end position="1112"/>
    </location>
</feature>
<feature type="region of interest" description="Disordered" evidence="1">
    <location>
        <begin position="620"/>
        <end position="650"/>
    </location>
</feature>
<dbReference type="OrthoDB" id="6285959at2759"/>
<reference evidence="2" key="2">
    <citation type="submission" date="2015-11" db="EMBL/GenBank/DDBJ databases">
        <authorList>
            <person name="Zhang Y."/>
            <person name="Guo Z."/>
        </authorList>
    </citation>
    <scope>NUCLEOTIDE SEQUENCE</scope>
</reference>
<evidence type="ECO:0000256" key="1">
    <source>
        <dbReference type="SAM" id="MobiDB-lite"/>
    </source>
</evidence>
<keyword evidence="3" id="KW-1185">Reference proteome</keyword>
<feature type="compositionally biased region" description="Basic and acidic residues" evidence="1">
    <location>
        <begin position="808"/>
        <end position="831"/>
    </location>
</feature>
<protein>
    <submittedName>
        <fullName evidence="2">Aspartate ornithine carbamoyltransferase</fullName>
    </submittedName>
</protein>
<dbReference type="GO" id="GO:0016740">
    <property type="term" value="F:transferase activity"/>
    <property type="evidence" value="ECO:0007669"/>
    <property type="project" value="UniProtKB-KW"/>
</dbReference>
<dbReference type="EMBL" id="LN902844">
    <property type="protein sequence ID" value="CDI97335.1"/>
    <property type="molecule type" value="Genomic_DNA"/>
</dbReference>
<feature type="region of interest" description="Disordered" evidence="1">
    <location>
        <begin position="28"/>
        <end position="49"/>
    </location>
</feature>
<sequence>MRAGETFVVSLNDSLNMSSTLSQVEAEKNAVKSKGRNLKPQRGRRKLRSRRNLVDSADATNNATFEISVAPLIDTRNEKESVSEVTSRGANRRAIKKLRSRRNLVDSLSAAAANITFELSVAQLSERKNEALAAASTEEASSMGALKCTAESPPLDSGAVAGALEGTEAEDEAEGLGAALSHEESPNLTKNQDSYKGGRRSSLSQSMAENFVHVEKDDAAMEISVAPLLAGLNEGQIEDTVVSTPSPEPSPVGGASMAISMSEVSGASVTVAAIQAPGIMPSVCAIPTDFSNMEGFAAAEVPPNSAVSRNEQENGDVTRHPVEHRPEALLLCEDVSMVVSNLEVSVTDEPNPPPALKEIDDEVASMIVKSSISGVGADTQFIEDEPTEEKVISMVVSQMDVSASVVDSVVAMAPKRKVTYAGRWATNNVDSRFHFTAYDAHFVDSMLRIDFAKDSTRTREVAPHDRVLPTAGLLFEPETNVQIIEAQDPRAFRADCADAADSSVMVSRPEAPATDERSSLGEVNAGNTCPEEAADVRSQVGAPTDSNCPHPAAESELSDTGVGGDGEVEVASLAISKSIAPDVVVVGQAAEFAPAPEAVANVSSQTQPEDANLLEEKLQNQPKVQGGAVPDTNFTGSRSSSDSPGDKGVLRSRRLLVNSVDAVNDNVTMDISVASLADKRSVEGREGEGDNTTAHETEPSRVEEAVTDASGQTEVEDMAVDEQAAKSTPAAEDVANVPSETQTKDASLLQEQSVNQSKVQGISTESKNSSDSPGDKGVLRSRCMWVDSVAVVNDSATVATTVASLADKGNDERREGKGDNASAHESEPSRVEEAVVYASSQAEVEDVVVVGQATESAPTAGEMAHVSSQIQAEGVSVASRRSSASRVKKRSLRSRRMLVDSVDAVKHNVTVEISVASLEGKESDGQRQREGNGASAREAEPPRVEEVVADASSQTEVVKDSSKRCRISSDSRIGGINLPRFSHHSVAETPSTKVTTNASNQTDTPAPDIEMTGQADSGKVNFKRASRPVYSRKVRKILLDESVLETPQPVSPRCVWPSPLRRSGSLGYTCPSLSAVPLVETKSKNTFSSSRVSRPTGASSGTFRSLAGSQRRTITHQEIREIEEKLLDTSADVVEDQPNPQITTSNGTTLTREKESAKSAPPVTVPNDLSLSASCLDRTILQDIVLMPPPLPPLPLKHRHGAFTGETGAVVAATAASPSFSAPTSSVATGRRRSVQFAPLAEVLRQSPHGQWSRLSVGLTDQLDLSPIPKSREGVDEVDSSTDDSGDSSDLSCSPVEENDEAELRDTVSPIPNALNRSNVFCHLSPTAVEVLNCWREDQSILVEAEEEKITEKTYIESLLPGGESLTPEQMKHVLGCLQPSEPSPDATPCSSHPNVRSKLNEKTCEIDPSITSLSQWLPPPSEGKVYDMDAVGNALRLMLMGWVEPQDPVFIPLPKSAYQHHVNAGPGLRRSTRIRVAPPRDSYERVYYDVRPNPTTGRLERIPLGYLRYPNQKEVRRRQQLLKNRLQVDDKDTAAVRKRARDARLHRLAAKRRRVLGLSDASHHFGRSRVIVLESDVTWVKDGTNSLPIGQLINSMGPSNLPVVFDSLNEAQSHLKGGVIQSLTECEIEPGSGLSHVGPFEQSLHDITNVISAEQKRRGLHFDAKASNLFTLRLQNPDELTSKNPLLAVQIGTYAIPLRKACCVLVPKGIPYKFISIASNVIRLSRLRFIPPQ</sequence>
<name>A0A087VYD9_ECHMU</name>
<evidence type="ECO:0000313" key="3">
    <source>
        <dbReference type="Proteomes" id="UP000017246"/>
    </source>
</evidence>
<feature type="region of interest" description="Disordered" evidence="1">
    <location>
        <begin position="1136"/>
        <end position="1165"/>
    </location>
</feature>
<feature type="compositionally biased region" description="Basic and acidic residues" evidence="1">
    <location>
        <begin position="919"/>
        <end position="930"/>
    </location>
</feature>
<feature type="compositionally biased region" description="Basic residues" evidence="1">
    <location>
        <begin position="31"/>
        <end position="49"/>
    </location>
</feature>
<feature type="region of interest" description="Disordered" evidence="1">
    <location>
        <begin position="803"/>
        <end position="831"/>
    </location>
</feature>
<feature type="region of interest" description="Disordered" evidence="1">
    <location>
        <begin position="1265"/>
        <end position="1305"/>
    </location>
</feature>
<organism evidence="2 3">
    <name type="scientific">Echinococcus multilocularis</name>
    <name type="common">Fox tapeworm</name>
    <dbReference type="NCBI Taxonomy" id="6211"/>
    <lineage>
        <taxon>Eukaryota</taxon>
        <taxon>Metazoa</taxon>
        <taxon>Spiralia</taxon>
        <taxon>Lophotrochozoa</taxon>
        <taxon>Platyhelminthes</taxon>
        <taxon>Cestoda</taxon>
        <taxon>Eucestoda</taxon>
        <taxon>Cyclophyllidea</taxon>
        <taxon>Taeniidae</taxon>
        <taxon>Echinococcus</taxon>
    </lineage>
</organism>
<dbReference type="OMA" id="PKSAYQH"/>
<dbReference type="Proteomes" id="UP000017246">
    <property type="component" value="Unassembled WGS sequence"/>
</dbReference>
<feature type="compositionally biased region" description="Basic and acidic residues" evidence="1">
    <location>
        <begin position="679"/>
        <end position="704"/>
    </location>
</feature>
<feature type="region of interest" description="Disordered" evidence="1">
    <location>
        <begin position="503"/>
        <end position="564"/>
    </location>
</feature>
<feature type="region of interest" description="Disordered" evidence="1">
    <location>
        <begin position="989"/>
        <end position="1008"/>
    </location>
</feature>
<evidence type="ECO:0000313" key="2">
    <source>
        <dbReference type="EMBL" id="CDI97335.1"/>
    </source>
</evidence>
<feature type="compositionally biased region" description="Polar residues" evidence="1">
    <location>
        <begin position="989"/>
        <end position="1004"/>
    </location>
</feature>
<keyword evidence="2" id="KW-0808">Transferase</keyword>
<feature type="compositionally biased region" description="Acidic residues" evidence="1">
    <location>
        <begin position="1276"/>
        <end position="1287"/>
    </location>
</feature>
<feature type="compositionally biased region" description="Basic and acidic residues" evidence="1">
    <location>
        <begin position="937"/>
        <end position="946"/>
    </location>
</feature>